<dbReference type="AlphaFoldDB" id="A0A857KGG3"/>
<reference evidence="3" key="1">
    <citation type="journal article" date="2021" name="Nat. Microbiol.">
        <title>Cocultivation of an ultrasmall environmental parasitic bacterium with lytic ability against bacteria associated with wastewater foams.</title>
        <authorList>
            <person name="Batinovic S."/>
            <person name="Rose J.J.A."/>
            <person name="Ratcliffe J."/>
            <person name="Seviour R.J."/>
            <person name="Petrovski S."/>
        </authorList>
    </citation>
    <scope>NUCLEOTIDE SEQUENCE</scope>
    <source>
        <strain evidence="3">CON44</strain>
    </source>
</reference>
<organism evidence="3">
    <name type="scientific">Gordonia amarae</name>
    <dbReference type="NCBI Taxonomy" id="36821"/>
    <lineage>
        <taxon>Bacteria</taxon>
        <taxon>Bacillati</taxon>
        <taxon>Actinomycetota</taxon>
        <taxon>Actinomycetes</taxon>
        <taxon>Mycobacteriales</taxon>
        <taxon>Gordoniaceae</taxon>
        <taxon>Gordonia</taxon>
    </lineage>
</organism>
<dbReference type="EMBL" id="CP045810">
    <property type="protein sequence ID" value="QHN38420.1"/>
    <property type="molecule type" value="Genomic_DNA"/>
</dbReference>
<protein>
    <submittedName>
        <fullName evidence="3">Uncharacterized protein</fullName>
    </submittedName>
</protein>
<feature type="region of interest" description="Disordered" evidence="1">
    <location>
        <begin position="168"/>
        <end position="192"/>
    </location>
</feature>
<keyword evidence="2" id="KW-0812">Transmembrane</keyword>
<feature type="transmembrane region" description="Helical" evidence="2">
    <location>
        <begin position="20"/>
        <end position="45"/>
    </location>
</feature>
<gene>
    <name evidence="3" type="ORF">GII30_03800</name>
</gene>
<evidence type="ECO:0000256" key="2">
    <source>
        <dbReference type="SAM" id="Phobius"/>
    </source>
</evidence>
<keyword evidence="2" id="KW-1133">Transmembrane helix</keyword>
<feature type="transmembrane region" description="Helical" evidence="2">
    <location>
        <begin position="142"/>
        <end position="162"/>
    </location>
</feature>
<feature type="transmembrane region" description="Helical" evidence="2">
    <location>
        <begin position="91"/>
        <end position="114"/>
    </location>
</feature>
<feature type="transmembrane region" description="Helical" evidence="2">
    <location>
        <begin position="57"/>
        <end position="84"/>
    </location>
</feature>
<keyword evidence="2" id="KW-0472">Membrane</keyword>
<proteinExistence type="predicted"/>
<name>A0A857KGG3_9ACTN</name>
<evidence type="ECO:0000256" key="1">
    <source>
        <dbReference type="SAM" id="MobiDB-lite"/>
    </source>
</evidence>
<accession>A0A857KGG3</accession>
<evidence type="ECO:0000313" key="3">
    <source>
        <dbReference type="EMBL" id="QHN38420.1"/>
    </source>
</evidence>
<sequence length="192" mass="19571">MSTHTSGSRRLSRKARRGVLIVHIVSSVGWIGVNLAMLALAVTAVTSDSGATVSASIMAITVIVPPVVPALAAVTLASGVVLGLGTSWGVVTYWWVAVKLAISVILTVLVAVLLTPNALTIDVPDPVGTGGDVRGAVAVTDFLFPPVVSTVALLVATWLSVVKPGGKVGRGSKSGGRAHPVRRRDVRADSVA</sequence>
<dbReference type="RefSeq" id="WP_005191516.1">
    <property type="nucleotide sequence ID" value="NZ_CP045804.1"/>
</dbReference>